<feature type="transmembrane region" description="Helical" evidence="1">
    <location>
        <begin position="37"/>
        <end position="55"/>
    </location>
</feature>
<evidence type="ECO:0000313" key="2">
    <source>
        <dbReference type="EMBL" id="TGL57182.1"/>
    </source>
</evidence>
<dbReference type="RefSeq" id="WP_135624811.1">
    <property type="nucleotide sequence ID" value="NZ_RQGD01000039.1"/>
</dbReference>
<feature type="transmembrane region" description="Helical" evidence="1">
    <location>
        <begin position="107"/>
        <end position="124"/>
    </location>
</feature>
<accession>A0A4R9JXH4</accession>
<keyword evidence="1" id="KW-0812">Transmembrane</keyword>
<sequence length="129" mass="15035">MTLFLIHGLMTASLFSFYFGYFYRFKNNRVHRISNTIGVFFNLAAAIYLLCLKYLLGGIEENGIFPSVSRQIIDIHRFFAAIALVLMLVMAYSGYAKKRVMHRKLHYVFLPLYTIVYISGLFIFQTHSK</sequence>
<reference evidence="2" key="1">
    <citation type="journal article" date="2019" name="PLoS Negl. Trop. Dis.">
        <title>Revisiting the worldwide diversity of Leptospira species in the environment.</title>
        <authorList>
            <person name="Vincent A.T."/>
            <person name="Schiettekatte O."/>
            <person name="Bourhy P."/>
            <person name="Veyrier F.J."/>
            <person name="Picardeau M."/>
        </authorList>
    </citation>
    <scope>NUCLEOTIDE SEQUENCE [LARGE SCALE GENOMIC DNA]</scope>
    <source>
        <strain evidence="2">201702476</strain>
    </source>
</reference>
<evidence type="ECO:0008006" key="4">
    <source>
        <dbReference type="Google" id="ProtNLM"/>
    </source>
</evidence>
<organism evidence="2 3">
    <name type="scientific">Leptospira ognonensis</name>
    <dbReference type="NCBI Taxonomy" id="2484945"/>
    <lineage>
        <taxon>Bacteria</taxon>
        <taxon>Pseudomonadati</taxon>
        <taxon>Spirochaetota</taxon>
        <taxon>Spirochaetia</taxon>
        <taxon>Leptospirales</taxon>
        <taxon>Leptospiraceae</taxon>
        <taxon>Leptospira</taxon>
    </lineage>
</organism>
<dbReference type="OrthoDB" id="331483at2"/>
<name>A0A4R9JXH4_9LEPT</name>
<gene>
    <name evidence="2" type="ORF">EHQ58_15365</name>
</gene>
<proteinExistence type="predicted"/>
<dbReference type="AlphaFoldDB" id="A0A4R9JXH4"/>
<keyword evidence="1" id="KW-0472">Membrane</keyword>
<protein>
    <recommendedName>
        <fullName evidence="4">DUF420 domain-containing protein</fullName>
    </recommendedName>
</protein>
<keyword evidence="3" id="KW-1185">Reference proteome</keyword>
<dbReference type="EMBL" id="RQGD01000039">
    <property type="protein sequence ID" value="TGL57182.1"/>
    <property type="molecule type" value="Genomic_DNA"/>
</dbReference>
<feature type="transmembrane region" description="Helical" evidence="1">
    <location>
        <begin position="75"/>
        <end position="95"/>
    </location>
</feature>
<feature type="transmembrane region" description="Helical" evidence="1">
    <location>
        <begin position="6"/>
        <end position="25"/>
    </location>
</feature>
<evidence type="ECO:0000256" key="1">
    <source>
        <dbReference type="SAM" id="Phobius"/>
    </source>
</evidence>
<keyword evidence="1" id="KW-1133">Transmembrane helix</keyword>
<evidence type="ECO:0000313" key="3">
    <source>
        <dbReference type="Proteomes" id="UP000297693"/>
    </source>
</evidence>
<comment type="caution">
    <text evidence="2">The sequence shown here is derived from an EMBL/GenBank/DDBJ whole genome shotgun (WGS) entry which is preliminary data.</text>
</comment>
<dbReference type="Proteomes" id="UP000297693">
    <property type="component" value="Unassembled WGS sequence"/>
</dbReference>